<dbReference type="SMART" id="SM01091">
    <property type="entry name" value="CorC_HlyC"/>
    <property type="match status" value="1"/>
</dbReference>
<feature type="domain" description="CNNM transmembrane" evidence="14">
    <location>
        <begin position="1"/>
        <end position="189"/>
    </location>
</feature>
<dbReference type="InterPro" id="IPR036318">
    <property type="entry name" value="FAD-bd_PCMH-like_sf"/>
</dbReference>
<dbReference type="SMART" id="SM00116">
    <property type="entry name" value="CBS"/>
    <property type="match status" value="2"/>
</dbReference>
<dbReference type="Gene3D" id="3.10.580.10">
    <property type="entry name" value="CBS-domain"/>
    <property type="match status" value="1"/>
</dbReference>
<feature type="region of interest" description="Disordered" evidence="11">
    <location>
        <begin position="410"/>
        <end position="447"/>
    </location>
</feature>
<name>A0A6L7EWG4_9ACTN</name>
<evidence type="ECO:0000313" key="16">
    <source>
        <dbReference type="Proteomes" id="UP000473325"/>
    </source>
</evidence>
<feature type="transmembrane region" description="Helical" evidence="12">
    <location>
        <begin position="92"/>
        <end position="114"/>
    </location>
</feature>
<evidence type="ECO:0000256" key="1">
    <source>
        <dbReference type="ARBA" id="ARBA00004651"/>
    </source>
</evidence>
<organism evidence="15 16">
    <name type="scientific">Nocardioides flavescens</name>
    <dbReference type="NCBI Taxonomy" id="2691959"/>
    <lineage>
        <taxon>Bacteria</taxon>
        <taxon>Bacillati</taxon>
        <taxon>Actinomycetota</taxon>
        <taxon>Actinomycetes</taxon>
        <taxon>Propionibacteriales</taxon>
        <taxon>Nocardioidaceae</taxon>
        <taxon>Nocardioides</taxon>
    </lineage>
</organism>
<keyword evidence="3" id="KW-1003">Cell membrane</keyword>
<dbReference type="InterPro" id="IPR044751">
    <property type="entry name" value="Ion_transp-like_CBS"/>
</dbReference>
<evidence type="ECO:0000256" key="2">
    <source>
        <dbReference type="ARBA" id="ARBA00006337"/>
    </source>
</evidence>
<dbReference type="FunFam" id="3.10.580.10:FF:000002">
    <property type="entry name" value="Magnesium/cobalt efflux protein CorC"/>
    <property type="match status" value="1"/>
</dbReference>
<dbReference type="PANTHER" id="PTHR22777:SF32">
    <property type="entry name" value="UPF0053 INNER MEMBRANE PROTEIN YFJD"/>
    <property type="match status" value="1"/>
</dbReference>
<dbReference type="GO" id="GO:0050660">
    <property type="term" value="F:flavin adenine dinucleotide binding"/>
    <property type="evidence" value="ECO:0007669"/>
    <property type="project" value="InterPro"/>
</dbReference>
<feature type="domain" description="CBS" evidence="13">
    <location>
        <begin position="208"/>
        <end position="267"/>
    </location>
</feature>
<evidence type="ECO:0000256" key="10">
    <source>
        <dbReference type="PROSITE-ProRule" id="PRU01193"/>
    </source>
</evidence>
<gene>
    <name evidence="15" type="ORF">GRQ65_16145</name>
</gene>
<evidence type="ECO:0000256" key="3">
    <source>
        <dbReference type="ARBA" id="ARBA00022475"/>
    </source>
</evidence>
<dbReference type="PANTHER" id="PTHR22777">
    <property type="entry name" value="HEMOLYSIN-RELATED"/>
    <property type="match status" value="1"/>
</dbReference>
<evidence type="ECO:0000256" key="7">
    <source>
        <dbReference type="ARBA" id="ARBA00023122"/>
    </source>
</evidence>
<sequence>MSGPSITALVSAGALVVLGGAFSAADAALTSFSRARAEELQAEARPGARGLVALLAEPAPYLNTTILLRLLCEISAIVIVTREMMRIFDDSWALSALVTIGVMLVVSFVVVGVAPRTVGRQHAERIALSAAGPITAVTRVLGPIPRLLILLGNALTPGKGFREGPFSTETELRELVDIAEASALIEAGERKMIHSVFELGDTTTREVMVPRNDVVFVERHKNLRQAMSLFLRSGFSRLPVIDDNLDHIVGIAYLKDVIRRDFEQPDVELTQRIDEVMRPVHWVPESKPVDALLTELQARRQHIAVVVDEYGGTAGLVTIEDVLEEIVGEITDEYDEEEVLVEHLDGGTVRVSTRYPVDDLVDLFGSVVEEDDVDSVGGLMAKHLGLVPIPGSQVVAHGLRFTAEDTTGRRNKVGTVRITPVDPDPSTDETPSVASAADTPSQEATRD</sequence>
<dbReference type="Pfam" id="PF01595">
    <property type="entry name" value="CNNM"/>
    <property type="match status" value="1"/>
</dbReference>
<dbReference type="Pfam" id="PF00571">
    <property type="entry name" value="CBS"/>
    <property type="match status" value="2"/>
</dbReference>
<dbReference type="InterPro" id="IPR046342">
    <property type="entry name" value="CBS_dom_sf"/>
</dbReference>
<proteinExistence type="inferred from homology"/>
<dbReference type="InterPro" id="IPR000644">
    <property type="entry name" value="CBS_dom"/>
</dbReference>
<feature type="compositionally biased region" description="Polar residues" evidence="11">
    <location>
        <begin position="428"/>
        <end position="447"/>
    </location>
</feature>
<evidence type="ECO:0000259" key="13">
    <source>
        <dbReference type="PROSITE" id="PS51371"/>
    </source>
</evidence>
<dbReference type="Proteomes" id="UP000473325">
    <property type="component" value="Unassembled WGS sequence"/>
</dbReference>
<dbReference type="CDD" id="cd04590">
    <property type="entry name" value="CBS_pair_CorC_HlyC_assoc"/>
    <property type="match status" value="1"/>
</dbReference>
<dbReference type="PROSITE" id="PS51371">
    <property type="entry name" value="CBS"/>
    <property type="match status" value="2"/>
</dbReference>
<comment type="similarity">
    <text evidence="2">Belongs to the UPF0053 family.</text>
</comment>
<evidence type="ECO:0000259" key="14">
    <source>
        <dbReference type="PROSITE" id="PS51846"/>
    </source>
</evidence>
<evidence type="ECO:0000256" key="12">
    <source>
        <dbReference type="SAM" id="Phobius"/>
    </source>
</evidence>
<dbReference type="Gene3D" id="3.30.465.10">
    <property type="match status" value="1"/>
</dbReference>
<keyword evidence="16" id="KW-1185">Reference proteome</keyword>
<accession>A0A6L7EWG4</accession>
<feature type="domain" description="CBS" evidence="13">
    <location>
        <begin position="276"/>
        <end position="333"/>
    </location>
</feature>
<dbReference type="RefSeq" id="WP_160879008.1">
    <property type="nucleotide sequence ID" value="NZ_WUEK01000010.1"/>
</dbReference>
<keyword evidence="8 10" id="KW-0472">Membrane</keyword>
<dbReference type="EMBL" id="WUEK01000010">
    <property type="protein sequence ID" value="MXG91080.1"/>
    <property type="molecule type" value="Genomic_DNA"/>
</dbReference>
<dbReference type="AlphaFoldDB" id="A0A6L7EWG4"/>
<comment type="subcellular location">
    <subcellularLocation>
        <location evidence="1">Cell membrane</location>
        <topology evidence="1">Multi-pass membrane protein</topology>
    </subcellularLocation>
</comment>
<keyword evidence="5" id="KW-0677">Repeat</keyword>
<dbReference type="PROSITE" id="PS51846">
    <property type="entry name" value="CNNM"/>
    <property type="match status" value="1"/>
</dbReference>
<dbReference type="Pfam" id="PF03471">
    <property type="entry name" value="CorC_HlyC"/>
    <property type="match status" value="1"/>
</dbReference>
<keyword evidence="7 9" id="KW-0129">CBS domain</keyword>
<dbReference type="InterPro" id="IPR005170">
    <property type="entry name" value="Transptr-assoc_dom"/>
</dbReference>
<evidence type="ECO:0000256" key="6">
    <source>
        <dbReference type="ARBA" id="ARBA00022989"/>
    </source>
</evidence>
<comment type="caution">
    <text evidence="15">The sequence shown here is derived from an EMBL/GenBank/DDBJ whole genome shotgun (WGS) entry which is preliminary data.</text>
</comment>
<evidence type="ECO:0000256" key="5">
    <source>
        <dbReference type="ARBA" id="ARBA00022737"/>
    </source>
</evidence>
<evidence type="ECO:0000256" key="4">
    <source>
        <dbReference type="ARBA" id="ARBA00022692"/>
    </source>
</evidence>
<evidence type="ECO:0000256" key="8">
    <source>
        <dbReference type="ARBA" id="ARBA00023136"/>
    </source>
</evidence>
<evidence type="ECO:0000256" key="9">
    <source>
        <dbReference type="PROSITE-ProRule" id="PRU00703"/>
    </source>
</evidence>
<reference evidence="15 16" key="1">
    <citation type="submission" date="2019-12" db="EMBL/GenBank/DDBJ databases">
        <authorList>
            <person name="Kun Z."/>
        </authorList>
    </citation>
    <scope>NUCLEOTIDE SEQUENCE [LARGE SCALE GENOMIC DNA]</scope>
    <source>
        <strain evidence="15 16">YIM 123512</strain>
    </source>
</reference>
<dbReference type="SUPFAM" id="SSF56176">
    <property type="entry name" value="FAD-binding/transporter-associated domain-like"/>
    <property type="match status" value="1"/>
</dbReference>
<protein>
    <submittedName>
        <fullName evidence="15">DUF21 domain-containing protein</fullName>
    </submittedName>
</protein>
<evidence type="ECO:0000313" key="15">
    <source>
        <dbReference type="EMBL" id="MXG91080.1"/>
    </source>
</evidence>
<keyword evidence="4 10" id="KW-0812">Transmembrane</keyword>
<dbReference type="InterPro" id="IPR002550">
    <property type="entry name" value="CNNM"/>
</dbReference>
<keyword evidence="6 10" id="KW-1133">Transmembrane helix</keyword>
<dbReference type="InterPro" id="IPR016169">
    <property type="entry name" value="FAD-bd_PCMH_sub2"/>
</dbReference>
<dbReference type="GO" id="GO:0005886">
    <property type="term" value="C:plasma membrane"/>
    <property type="evidence" value="ECO:0007669"/>
    <property type="project" value="UniProtKB-SubCell"/>
</dbReference>
<dbReference type="SUPFAM" id="SSF54631">
    <property type="entry name" value="CBS-domain pair"/>
    <property type="match status" value="1"/>
</dbReference>
<evidence type="ECO:0000256" key="11">
    <source>
        <dbReference type="SAM" id="MobiDB-lite"/>
    </source>
</evidence>